<feature type="transmembrane region" description="Helical" evidence="6">
    <location>
        <begin position="38"/>
        <end position="58"/>
    </location>
</feature>
<dbReference type="KEGG" id="tum:CBW65_22095"/>
<dbReference type="InterPro" id="IPR011712">
    <property type="entry name" value="Sig_transdc_His_kin_sub3_dim/P"/>
</dbReference>
<dbReference type="OrthoDB" id="773385at2"/>
<protein>
    <recommendedName>
        <fullName evidence="2">histidine kinase</fullName>
        <ecNumber evidence="2">2.7.13.3</ecNumber>
    </recommendedName>
</protein>
<feature type="transmembrane region" description="Helical" evidence="6">
    <location>
        <begin position="9"/>
        <end position="26"/>
    </location>
</feature>
<dbReference type="SUPFAM" id="SSF55874">
    <property type="entry name" value="ATPase domain of HSP90 chaperone/DNA topoisomerase II/histidine kinase"/>
    <property type="match status" value="1"/>
</dbReference>
<feature type="domain" description="Histidine kinase/HSP90-like ATPase" evidence="7">
    <location>
        <begin position="174"/>
        <end position="261"/>
    </location>
</feature>
<keyword evidence="6" id="KW-0472">Membrane</keyword>
<dbReference type="GO" id="GO:0016020">
    <property type="term" value="C:membrane"/>
    <property type="evidence" value="ECO:0007669"/>
    <property type="project" value="InterPro"/>
</dbReference>
<keyword evidence="10" id="KW-1185">Reference proteome</keyword>
<keyword evidence="6" id="KW-1133">Transmembrane helix</keyword>
<dbReference type="Proteomes" id="UP000195437">
    <property type="component" value="Chromosome"/>
</dbReference>
<evidence type="ECO:0000259" key="7">
    <source>
        <dbReference type="Pfam" id="PF02518"/>
    </source>
</evidence>
<evidence type="ECO:0000256" key="4">
    <source>
        <dbReference type="ARBA" id="ARBA00022777"/>
    </source>
</evidence>
<dbReference type="Pfam" id="PF02518">
    <property type="entry name" value="HATPase_c"/>
    <property type="match status" value="1"/>
</dbReference>
<evidence type="ECO:0000256" key="6">
    <source>
        <dbReference type="SAM" id="Phobius"/>
    </source>
</evidence>
<dbReference type="EC" id="2.7.13.3" evidence="2"/>
<dbReference type="CDD" id="cd16917">
    <property type="entry name" value="HATPase_UhpB-NarQ-NarX-like"/>
    <property type="match status" value="1"/>
</dbReference>
<keyword evidence="4 9" id="KW-0418">Kinase</keyword>
<evidence type="ECO:0000313" key="9">
    <source>
        <dbReference type="EMBL" id="ARU63379.1"/>
    </source>
</evidence>
<proteinExistence type="predicted"/>
<evidence type="ECO:0000256" key="5">
    <source>
        <dbReference type="ARBA" id="ARBA00023012"/>
    </source>
</evidence>
<dbReference type="GO" id="GO:0046983">
    <property type="term" value="F:protein dimerization activity"/>
    <property type="evidence" value="ECO:0007669"/>
    <property type="project" value="InterPro"/>
</dbReference>
<dbReference type="InterPro" id="IPR036890">
    <property type="entry name" value="HATPase_C_sf"/>
</dbReference>
<dbReference type="AlphaFoldDB" id="A0A1Y0ITR9"/>
<keyword evidence="5" id="KW-0902">Two-component regulatory system</keyword>
<dbReference type="EMBL" id="CP021434">
    <property type="protein sequence ID" value="ARU63379.1"/>
    <property type="molecule type" value="Genomic_DNA"/>
</dbReference>
<dbReference type="GO" id="GO:0000155">
    <property type="term" value="F:phosphorelay sensor kinase activity"/>
    <property type="evidence" value="ECO:0007669"/>
    <property type="project" value="InterPro"/>
</dbReference>
<organism evidence="9 10">
    <name type="scientific">Tumebacillus avium</name>
    <dbReference type="NCBI Taxonomy" id="1903704"/>
    <lineage>
        <taxon>Bacteria</taxon>
        <taxon>Bacillati</taxon>
        <taxon>Bacillota</taxon>
        <taxon>Bacilli</taxon>
        <taxon>Bacillales</taxon>
        <taxon>Alicyclobacillaceae</taxon>
        <taxon>Tumebacillus</taxon>
    </lineage>
</organism>
<dbReference type="InterPro" id="IPR050482">
    <property type="entry name" value="Sensor_HK_TwoCompSys"/>
</dbReference>
<dbReference type="InterPro" id="IPR003594">
    <property type="entry name" value="HATPase_dom"/>
</dbReference>
<gene>
    <name evidence="9" type="ORF">CBW65_22095</name>
</gene>
<name>A0A1Y0ITR9_9BACL</name>
<dbReference type="Gene3D" id="1.20.5.1930">
    <property type="match status" value="1"/>
</dbReference>
<comment type="catalytic activity">
    <reaction evidence="1">
        <text>ATP + protein L-histidine = ADP + protein N-phospho-L-histidine.</text>
        <dbReference type="EC" id="2.7.13.3"/>
    </reaction>
</comment>
<feature type="domain" description="Signal transduction histidine kinase subgroup 3 dimerisation and phosphoacceptor" evidence="8">
    <location>
        <begin position="80"/>
        <end position="132"/>
    </location>
</feature>
<evidence type="ECO:0000256" key="3">
    <source>
        <dbReference type="ARBA" id="ARBA00022679"/>
    </source>
</evidence>
<sequence>MTYRTLKMFSILLPTFLIGGFEYIRHDYLLDVMTMEEGNLYITILTLILSFLFATWMFRKLERITARLAEEQAKRAVYEERERLAQELHDGIAQTLFFLNVKLKKGKLDEASAAVSTIDQQVRQAIFNLRALPEAGSSLRLRLEKWLDDFTTLTGIDVNPQLELPDNTFSATEQVQLFGIIQEAFANIRKHSGARQAELILQDTPTGGWQLVIADDGRGITALPEARKGYGLAMMEERAQKLGAAFDIARTPAGGTQLMFTSCKGRLGR</sequence>
<dbReference type="Gene3D" id="3.30.565.10">
    <property type="entry name" value="Histidine kinase-like ATPase, C-terminal domain"/>
    <property type="match status" value="1"/>
</dbReference>
<dbReference type="RefSeq" id="WP_087458723.1">
    <property type="nucleotide sequence ID" value="NZ_CP021434.1"/>
</dbReference>
<keyword evidence="6" id="KW-0812">Transmembrane</keyword>
<keyword evidence="3" id="KW-0808">Transferase</keyword>
<accession>A0A1Y0ITR9</accession>
<evidence type="ECO:0000256" key="1">
    <source>
        <dbReference type="ARBA" id="ARBA00000085"/>
    </source>
</evidence>
<reference evidence="10" key="1">
    <citation type="submission" date="2017-05" db="EMBL/GenBank/DDBJ databases">
        <authorList>
            <person name="Sung H."/>
        </authorList>
    </citation>
    <scope>NUCLEOTIDE SEQUENCE [LARGE SCALE GENOMIC DNA]</scope>
    <source>
        <strain evidence="10">AR23208</strain>
    </source>
</reference>
<evidence type="ECO:0000313" key="10">
    <source>
        <dbReference type="Proteomes" id="UP000195437"/>
    </source>
</evidence>
<evidence type="ECO:0000256" key="2">
    <source>
        <dbReference type="ARBA" id="ARBA00012438"/>
    </source>
</evidence>
<evidence type="ECO:0000259" key="8">
    <source>
        <dbReference type="Pfam" id="PF07730"/>
    </source>
</evidence>
<dbReference type="PANTHER" id="PTHR24421">
    <property type="entry name" value="NITRATE/NITRITE SENSOR PROTEIN NARX-RELATED"/>
    <property type="match status" value="1"/>
</dbReference>
<dbReference type="Pfam" id="PF07730">
    <property type="entry name" value="HisKA_3"/>
    <property type="match status" value="1"/>
</dbReference>